<dbReference type="EMBL" id="CP138359">
    <property type="protein sequence ID" value="WPF81760.1"/>
    <property type="molecule type" value="Genomic_DNA"/>
</dbReference>
<evidence type="ECO:0000256" key="1">
    <source>
        <dbReference type="SAM" id="MobiDB-lite"/>
    </source>
</evidence>
<evidence type="ECO:0000313" key="2">
    <source>
        <dbReference type="EMBL" id="WPF81760.1"/>
    </source>
</evidence>
<protein>
    <submittedName>
        <fullName evidence="2">Uncharacterized protein</fullName>
    </submittedName>
</protein>
<dbReference type="Proteomes" id="UP001304340">
    <property type="component" value="Chromosome"/>
</dbReference>
<dbReference type="AlphaFoldDB" id="A0AAF0Z209"/>
<feature type="compositionally biased region" description="Low complexity" evidence="1">
    <location>
        <begin position="41"/>
        <end position="60"/>
    </location>
</feature>
<feature type="region of interest" description="Disordered" evidence="1">
    <location>
        <begin position="1"/>
        <end position="60"/>
    </location>
</feature>
<dbReference type="KEGG" id="sbil:SANBI_003073"/>
<reference evidence="3" key="1">
    <citation type="submission" date="2023-11" db="EMBL/GenBank/DDBJ databases">
        <authorList>
            <person name="Helweg L.P."/>
            <person name="Kiel A."/>
            <person name="Hitz F."/>
            <person name="Ruckert-Reed C."/>
            <person name="Busche T."/>
            <person name="Kaltschmidt B."/>
            <person name="Kaltschmidt C."/>
        </authorList>
    </citation>
    <scope>NUCLEOTIDE SEQUENCE [LARGE SCALE GENOMIC DNA]</scope>
    <source>
        <strain evidence="3">4.1</strain>
    </source>
</reference>
<keyword evidence="3" id="KW-1185">Reference proteome</keyword>
<sequence length="159" mass="16618">MSADLSTLPAASRLGAEPFPSHATASARSVDEAAWEDESAQPETAAAAEQPEAALPEQTPWEAALTQIEDALDEAEALVAPGFLFDEVQVPRIGLWVPPADLGPLPAALAARVTEILDRQRALAPRVEEAARAARAHLKAVGSMQTNDTSASVYVDAVG</sequence>
<evidence type="ECO:0000313" key="3">
    <source>
        <dbReference type="Proteomes" id="UP001304340"/>
    </source>
</evidence>
<proteinExistence type="predicted"/>
<dbReference type="RefSeq" id="WP_319156552.1">
    <property type="nucleotide sequence ID" value="NZ_CP138359.1"/>
</dbReference>
<name>A0AAF0Z209_9MICO</name>
<accession>A0AAF0Z209</accession>
<gene>
    <name evidence="2" type="ORF">SANBI_003073</name>
</gene>
<organism evidence="2 3">
    <name type="scientific">Sanguibacter biliveldensis</name>
    <dbReference type="NCBI Taxonomy" id="3030830"/>
    <lineage>
        <taxon>Bacteria</taxon>
        <taxon>Bacillati</taxon>
        <taxon>Actinomycetota</taxon>
        <taxon>Actinomycetes</taxon>
        <taxon>Micrococcales</taxon>
        <taxon>Sanguibacteraceae</taxon>
        <taxon>Sanguibacter</taxon>
    </lineage>
</organism>